<feature type="compositionally biased region" description="Basic and acidic residues" evidence="1">
    <location>
        <begin position="105"/>
        <end position="116"/>
    </location>
</feature>
<evidence type="ECO:0000313" key="2">
    <source>
        <dbReference type="EMBL" id="CAD6255256.1"/>
    </source>
</evidence>
<proteinExistence type="predicted"/>
<gene>
    <name evidence="2" type="ORF">NCGR_LOCUS38850</name>
</gene>
<feature type="compositionally biased region" description="Basic and acidic residues" evidence="1">
    <location>
        <begin position="47"/>
        <end position="70"/>
    </location>
</feature>
<evidence type="ECO:0000256" key="1">
    <source>
        <dbReference type="SAM" id="MobiDB-lite"/>
    </source>
</evidence>
<comment type="caution">
    <text evidence="2">The sequence shown here is derived from an EMBL/GenBank/DDBJ whole genome shotgun (WGS) entry which is preliminary data.</text>
</comment>
<name>A0A811QAL5_9POAL</name>
<feature type="compositionally biased region" description="Basic and acidic residues" evidence="1">
    <location>
        <begin position="134"/>
        <end position="151"/>
    </location>
</feature>
<evidence type="ECO:0000313" key="3">
    <source>
        <dbReference type="Proteomes" id="UP000604825"/>
    </source>
</evidence>
<feature type="compositionally biased region" description="Low complexity" evidence="1">
    <location>
        <begin position="117"/>
        <end position="132"/>
    </location>
</feature>
<accession>A0A811QAL5</accession>
<reference evidence="2" key="1">
    <citation type="submission" date="2020-10" db="EMBL/GenBank/DDBJ databases">
        <authorList>
            <person name="Han B."/>
            <person name="Lu T."/>
            <person name="Zhao Q."/>
            <person name="Huang X."/>
            <person name="Zhao Y."/>
        </authorList>
    </citation>
    <scope>NUCLEOTIDE SEQUENCE</scope>
</reference>
<sequence>MAGFTRGEQDSALTNLQLQEARRSPKPSAASEEQEQNQDSGAKNHARAKEGSELPVDERCLKQRQQEDATRTQNELHPVDLTAPTAKPAEPGADDGRNLGRWMKKWGEGRGMERARGALPRRAGGRGAAAIRARARERDGGEWKSRDGERERGGGLQIFLGVSLYVGYS</sequence>
<feature type="region of interest" description="Disordered" evidence="1">
    <location>
        <begin position="1"/>
        <end position="151"/>
    </location>
</feature>
<dbReference type="AlphaFoldDB" id="A0A811QAL5"/>
<protein>
    <submittedName>
        <fullName evidence="2">Uncharacterized protein</fullName>
    </submittedName>
</protein>
<organism evidence="2 3">
    <name type="scientific">Miscanthus lutarioriparius</name>
    <dbReference type="NCBI Taxonomy" id="422564"/>
    <lineage>
        <taxon>Eukaryota</taxon>
        <taxon>Viridiplantae</taxon>
        <taxon>Streptophyta</taxon>
        <taxon>Embryophyta</taxon>
        <taxon>Tracheophyta</taxon>
        <taxon>Spermatophyta</taxon>
        <taxon>Magnoliopsida</taxon>
        <taxon>Liliopsida</taxon>
        <taxon>Poales</taxon>
        <taxon>Poaceae</taxon>
        <taxon>PACMAD clade</taxon>
        <taxon>Panicoideae</taxon>
        <taxon>Andropogonodae</taxon>
        <taxon>Andropogoneae</taxon>
        <taxon>Saccharinae</taxon>
        <taxon>Miscanthus</taxon>
    </lineage>
</organism>
<dbReference type="EMBL" id="CAJGYO010000009">
    <property type="protein sequence ID" value="CAD6255256.1"/>
    <property type="molecule type" value="Genomic_DNA"/>
</dbReference>
<keyword evidence="3" id="KW-1185">Reference proteome</keyword>
<dbReference type="Proteomes" id="UP000604825">
    <property type="component" value="Unassembled WGS sequence"/>
</dbReference>